<evidence type="ECO:0000313" key="3">
    <source>
        <dbReference type="WBParaSite" id="BXY_1338100.1"/>
    </source>
</evidence>
<sequence length="25" mass="2468">SSRSSGSGRQPAETSGGSAKARQSM</sequence>
<dbReference type="WBParaSite" id="BXY_1338100.1">
    <property type="protein sequence ID" value="BXY_1338100.1"/>
    <property type="gene ID" value="BXY_1338100"/>
</dbReference>
<protein>
    <submittedName>
        <fullName evidence="3">Pilus protein</fullName>
    </submittedName>
</protein>
<dbReference type="Proteomes" id="UP000095284">
    <property type="component" value="Unplaced"/>
</dbReference>
<name>A0A1I7SK03_BURXY</name>
<feature type="region of interest" description="Disordered" evidence="1">
    <location>
        <begin position="1"/>
        <end position="25"/>
    </location>
</feature>
<organism evidence="2 3">
    <name type="scientific">Bursaphelenchus xylophilus</name>
    <name type="common">Pinewood nematode worm</name>
    <name type="synonym">Aphelenchoides xylophilus</name>
    <dbReference type="NCBI Taxonomy" id="6326"/>
    <lineage>
        <taxon>Eukaryota</taxon>
        <taxon>Metazoa</taxon>
        <taxon>Ecdysozoa</taxon>
        <taxon>Nematoda</taxon>
        <taxon>Chromadorea</taxon>
        <taxon>Rhabditida</taxon>
        <taxon>Tylenchina</taxon>
        <taxon>Tylenchomorpha</taxon>
        <taxon>Aphelenchoidea</taxon>
        <taxon>Aphelenchoididae</taxon>
        <taxon>Bursaphelenchus</taxon>
    </lineage>
</organism>
<accession>A0A1I7SK03</accession>
<reference evidence="3" key="1">
    <citation type="submission" date="2016-11" db="UniProtKB">
        <authorList>
            <consortium name="WormBaseParasite"/>
        </authorList>
    </citation>
    <scope>IDENTIFICATION</scope>
</reference>
<evidence type="ECO:0000313" key="2">
    <source>
        <dbReference type="Proteomes" id="UP000095284"/>
    </source>
</evidence>
<evidence type="ECO:0000256" key="1">
    <source>
        <dbReference type="SAM" id="MobiDB-lite"/>
    </source>
</evidence>
<proteinExistence type="predicted"/>
<dbReference type="AlphaFoldDB" id="A0A1I7SK03"/>